<dbReference type="Proteomes" id="UP000685013">
    <property type="component" value="Chromosome 4"/>
</dbReference>
<gene>
    <name evidence="2" type="ORF">SDJN03_06701</name>
</gene>
<evidence type="ECO:0000313" key="3">
    <source>
        <dbReference type="Proteomes" id="UP000685013"/>
    </source>
</evidence>
<proteinExistence type="predicted"/>
<dbReference type="EMBL" id="JAGKQH010000004">
    <property type="protein sequence ID" value="KAG6601468.1"/>
    <property type="molecule type" value="Genomic_DNA"/>
</dbReference>
<comment type="caution">
    <text evidence="2">The sequence shown here is derived from an EMBL/GenBank/DDBJ whole genome shotgun (WGS) entry which is preliminary data.</text>
</comment>
<sequence length="86" mass="9286">MLGWITARNEQCADSSPSSAGNDSSSRSATDSAADFTSSSITESGSYTLTIVKNKAHNFDFVSYFLPASDFLFQFSGTSYIHQILV</sequence>
<reference evidence="2 3" key="1">
    <citation type="journal article" date="2021" name="Hortic Res">
        <title>The domestication of Cucurbita argyrosperma as revealed by the genome of its wild relative.</title>
        <authorList>
            <person name="Barrera-Redondo J."/>
            <person name="Sanchez-de la Vega G."/>
            <person name="Aguirre-Liguori J.A."/>
            <person name="Castellanos-Morales G."/>
            <person name="Gutierrez-Guerrero Y.T."/>
            <person name="Aguirre-Dugua X."/>
            <person name="Aguirre-Planter E."/>
            <person name="Tenaillon M.I."/>
            <person name="Lira-Saade R."/>
            <person name="Eguiarte L.E."/>
        </authorList>
    </citation>
    <scope>NUCLEOTIDE SEQUENCE [LARGE SCALE GENOMIC DNA]</scope>
    <source>
        <strain evidence="2">JBR-2021</strain>
    </source>
</reference>
<accession>A0AAV6NQE8</accession>
<organism evidence="2 3">
    <name type="scientific">Cucurbita argyrosperma subsp. sororia</name>
    <dbReference type="NCBI Taxonomy" id="37648"/>
    <lineage>
        <taxon>Eukaryota</taxon>
        <taxon>Viridiplantae</taxon>
        <taxon>Streptophyta</taxon>
        <taxon>Embryophyta</taxon>
        <taxon>Tracheophyta</taxon>
        <taxon>Spermatophyta</taxon>
        <taxon>Magnoliopsida</taxon>
        <taxon>eudicotyledons</taxon>
        <taxon>Gunneridae</taxon>
        <taxon>Pentapetalae</taxon>
        <taxon>rosids</taxon>
        <taxon>fabids</taxon>
        <taxon>Cucurbitales</taxon>
        <taxon>Cucurbitaceae</taxon>
        <taxon>Cucurbiteae</taxon>
        <taxon>Cucurbita</taxon>
    </lineage>
</organism>
<feature type="compositionally biased region" description="Low complexity" evidence="1">
    <location>
        <begin position="15"/>
        <end position="39"/>
    </location>
</feature>
<keyword evidence="3" id="KW-1185">Reference proteome</keyword>
<evidence type="ECO:0000256" key="1">
    <source>
        <dbReference type="SAM" id="MobiDB-lite"/>
    </source>
</evidence>
<dbReference type="AlphaFoldDB" id="A0AAV6NQE8"/>
<feature type="non-terminal residue" evidence="2">
    <location>
        <position position="1"/>
    </location>
</feature>
<protein>
    <submittedName>
        <fullName evidence="2">Uncharacterized protein</fullName>
    </submittedName>
</protein>
<feature type="region of interest" description="Disordered" evidence="1">
    <location>
        <begin position="1"/>
        <end position="39"/>
    </location>
</feature>
<name>A0AAV6NQE8_9ROSI</name>
<evidence type="ECO:0000313" key="2">
    <source>
        <dbReference type="EMBL" id="KAG6601468.1"/>
    </source>
</evidence>